<feature type="domain" description="DUF7347" evidence="1">
    <location>
        <begin position="18"/>
        <end position="93"/>
    </location>
</feature>
<dbReference type="Pfam" id="PF24042">
    <property type="entry name" value="DUF7351"/>
    <property type="match status" value="1"/>
</dbReference>
<reference evidence="3 4" key="1">
    <citation type="journal article" date="2019" name="Int. J. Syst. Evol. Microbiol.">
        <title>The Global Catalogue of Microorganisms (GCM) 10K type strain sequencing project: providing services to taxonomists for standard genome sequencing and annotation.</title>
        <authorList>
            <consortium name="The Broad Institute Genomics Platform"/>
            <consortium name="The Broad Institute Genome Sequencing Center for Infectious Disease"/>
            <person name="Wu L."/>
            <person name="Ma J."/>
        </authorList>
    </citation>
    <scope>NUCLEOTIDE SEQUENCE [LARGE SCALE GENOMIC DNA]</scope>
    <source>
        <strain evidence="3 4">PSRA2</strain>
    </source>
</reference>
<dbReference type="InterPro" id="IPR036388">
    <property type="entry name" value="WH-like_DNA-bd_sf"/>
</dbReference>
<evidence type="ECO:0000259" key="1">
    <source>
        <dbReference type="Pfam" id="PF24038"/>
    </source>
</evidence>
<protein>
    <submittedName>
        <fullName evidence="3">ArsR family transcriptional regulator</fullName>
    </submittedName>
</protein>
<name>A0ABD5UF97_9EURY</name>
<gene>
    <name evidence="3" type="ORF">ACFQHK_11535</name>
</gene>
<dbReference type="Pfam" id="PF24038">
    <property type="entry name" value="DUF7347"/>
    <property type="match status" value="1"/>
</dbReference>
<dbReference type="RefSeq" id="WP_304448807.1">
    <property type="nucleotide sequence ID" value="NZ_JARRAH010000001.1"/>
</dbReference>
<dbReference type="InterPro" id="IPR055771">
    <property type="entry name" value="DUF7347"/>
</dbReference>
<evidence type="ECO:0000313" key="3">
    <source>
        <dbReference type="EMBL" id="MFC6837137.1"/>
    </source>
</evidence>
<dbReference type="AlphaFoldDB" id="A0ABD5UF97"/>
<feature type="domain" description="DUF7351" evidence="2">
    <location>
        <begin position="113"/>
        <end position="280"/>
    </location>
</feature>
<sequence>MDDTAPSDSPITVDRRPPGEVFALLGNDLRVDVLRALAEAGQEPRTFSALRERVGERDSGKFNYHLGKLVGPFVRREADGYALTLAGQQVVGALLAGTYTAEGRLETLDVHDPCPVCEATPLAVSYEDDHVTIECPACEEWYNYFSFPPGTLDQYDPDELPEAFDRWMYTLFGRITAGFCASCAGRVTGRLEPEHDRPSIAWACDRCGDVARVSASVPLLYHPATLGFLYDHGVDTTRTPSWRLLPERDVAYDVDADGVTVTLTLDGESLTGHVDERGRVAGVERADR</sequence>
<keyword evidence="4" id="KW-1185">Reference proteome</keyword>
<evidence type="ECO:0000259" key="2">
    <source>
        <dbReference type="Pfam" id="PF24042"/>
    </source>
</evidence>
<accession>A0ABD5UF97</accession>
<dbReference type="InterPro" id="IPR055775">
    <property type="entry name" value="DUF7351"/>
</dbReference>
<dbReference type="EMBL" id="JBHSXM010000001">
    <property type="protein sequence ID" value="MFC6837137.1"/>
    <property type="molecule type" value="Genomic_DNA"/>
</dbReference>
<dbReference type="Proteomes" id="UP001596406">
    <property type="component" value="Unassembled WGS sequence"/>
</dbReference>
<proteinExistence type="predicted"/>
<dbReference type="Gene3D" id="1.10.10.10">
    <property type="entry name" value="Winged helix-like DNA-binding domain superfamily/Winged helix DNA-binding domain"/>
    <property type="match status" value="1"/>
</dbReference>
<evidence type="ECO:0000313" key="4">
    <source>
        <dbReference type="Proteomes" id="UP001596406"/>
    </source>
</evidence>
<comment type="caution">
    <text evidence="3">The sequence shown here is derived from an EMBL/GenBank/DDBJ whole genome shotgun (WGS) entry which is preliminary data.</text>
</comment>
<organism evidence="3 4">
    <name type="scientific">Halomarina ordinaria</name>
    <dbReference type="NCBI Taxonomy" id="3033939"/>
    <lineage>
        <taxon>Archaea</taxon>
        <taxon>Methanobacteriati</taxon>
        <taxon>Methanobacteriota</taxon>
        <taxon>Stenosarchaea group</taxon>
        <taxon>Halobacteria</taxon>
        <taxon>Halobacteriales</taxon>
        <taxon>Natronomonadaceae</taxon>
        <taxon>Halomarina</taxon>
    </lineage>
</organism>